<evidence type="ECO:0000313" key="11">
    <source>
        <dbReference type="Proteomes" id="UP001501752"/>
    </source>
</evidence>
<protein>
    <recommendedName>
        <fullName evidence="9">VTT domain-containing protein</fullName>
    </recommendedName>
</protein>
<evidence type="ECO:0000313" key="10">
    <source>
        <dbReference type="EMBL" id="GAA4830845.1"/>
    </source>
</evidence>
<dbReference type="RefSeq" id="WP_345694735.1">
    <property type="nucleotide sequence ID" value="NZ_BAABIS010000001.1"/>
</dbReference>
<evidence type="ECO:0000256" key="3">
    <source>
        <dbReference type="ARBA" id="ARBA00022475"/>
    </source>
</evidence>
<organism evidence="10 11">
    <name type="scientific">Kitasatospora terrestris</name>
    <dbReference type="NCBI Taxonomy" id="258051"/>
    <lineage>
        <taxon>Bacteria</taxon>
        <taxon>Bacillati</taxon>
        <taxon>Actinomycetota</taxon>
        <taxon>Actinomycetes</taxon>
        <taxon>Kitasatosporales</taxon>
        <taxon>Streptomycetaceae</taxon>
        <taxon>Kitasatospora</taxon>
    </lineage>
</organism>
<feature type="transmembrane region" description="Helical" evidence="7">
    <location>
        <begin position="20"/>
        <end position="44"/>
    </location>
</feature>
<dbReference type="Proteomes" id="UP001501752">
    <property type="component" value="Unassembled WGS sequence"/>
</dbReference>
<keyword evidence="5 7" id="KW-1133">Transmembrane helix</keyword>
<evidence type="ECO:0000256" key="5">
    <source>
        <dbReference type="ARBA" id="ARBA00022989"/>
    </source>
</evidence>
<comment type="subcellular location">
    <subcellularLocation>
        <location evidence="1 7">Cell membrane</location>
        <topology evidence="1 7">Multi-pass membrane protein</topology>
    </subcellularLocation>
</comment>
<comment type="caution">
    <text evidence="10">The sequence shown here is derived from an EMBL/GenBank/DDBJ whole genome shotgun (WGS) entry which is preliminary data.</text>
</comment>
<evidence type="ECO:0000256" key="4">
    <source>
        <dbReference type="ARBA" id="ARBA00022692"/>
    </source>
</evidence>
<keyword evidence="3 7" id="KW-1003">Cell membrane</keyword>
<evidence type="ECO:0000256" key="6">
    <source>
        <dbReference type="ARBA" id="ARBA00023136"/>
    </source>
</evidence>
<comment type="caution">
    <text evidence="7">Lacks conserved residue(s) required for the propagation of feature annotation.</text>
</comment>
<reference evidence="11" key="1">
    <citation type="journal article" date="2019" name="Int. J. Syst. Evol. Microbiol.">
        <title>The Global Catalogue of Microorganisms (GCM) 10K type strain sequencing project: providing services to taxonomists for standard genome sequencing and annotation.</title>
        <authorList>
            <consortium name="The Broad Institute Genomics Platform"/>
            <consortium name="The Broad Institute Genome Sequencing Center for Infectious Disease"/>
            <person name="Wu L."/>
            <person name="Ma J."/>
        </authorList>
    </citation>
    <scope>NUCLEOTIDE SEQUENCE [LARGE SCALE GENOMIC DNA]</scope>
    <source>
        <strain evidence="11">JCM 13006</strain>
    </source>
</reference>
<evidence type="ECO:0000256" key="7">
    <source>
        <dbReference type="RuleBase" id="RU367016"/>
    </source>
</evidence>
<dbReference type="InterPro" id="IPR032818">
    <property type="entry name" value="DedA-like"/>
</dbReference>
<comment type="similarity">
    <text evidence="2 7">Belongs to the DedA family.</text>
</comment>
<feature type="region of interest" description="Disordered" evidence="8">
    <location>
        <begin position="197"/>
        <end position="220"/>
    </location>
</feature>
<evidence type="ECO:0000259" key="9">
    <source>
        <dbReference type="Pfam" id="PF09335"/>
    </source>
</evidence>
<sequence length="220" mass="22728">MNTLTGLIGHVPAPAAYTILAVAVLAESVLLLGAFIPTLALLLASGALARTGDLNLVLVIATAAGAVVAGDALGHRTGHLLGSRLRTGRLGRRIPAPAWQRAQTLMARRGGQAVLLSRFVPVVRTLTPHLAGAIRLPYRRIAPYSLLAALLWAGTEATAGYAAATSFQHVITYGGPALAAAAAVTATVALAAHKVRHRRRARPADRENPPAPTTAAVLHT</sequence>
<keyword evidence="6 7" id="KW-0472">Membrane</keyword>
<dbReference type="PANTHER" id="PTHR30353">
    <property type="entry name" value="INNER MEMBRANE PROTEIN DEDA-RELATED"/>
    <property type="match status" value="1"/>
</dbReference>
<gene>
    <name evidence="10" type="ORF">GCM10023235_01120</name>
</gene>
<accession>A0ABP9D9S1</accession>
<keyword evidence="4 7" id="KW-0812">Transmembrane</keyword>
<feature type="domain" description="VTT" evidence="9">
    <location>
        <begin position="36"/>
        <end position="161"/>
    </location>
</feature>
<dbReference type="InterPro" id="IPR032816">
    <property type="entry name" value="VTT_dom"/>
</dbReference>
<dbReference type="EMBL" id="BAABIS010000001">
    <property type="protein sequence ID" value="GAA4830845.1"/>
    <property type="molecule type" value="Genomic_DNA"/>
</dbReference>
<dbReference type="Pfam" id="PF09335">
    <property type="entry name" value="VTT_dom"/>
    <property type="match status" value="1"/>
</dbReference>
<name>A0ABP9D9S1_9ACTN</name>
<evidence type="ECO:0000256" key="8">
    <source>
        <dbReference type="SAM" id="MobiDB-lite"/>
    </source>
</evidence>
<proteinExistence type="inferred from homology"/>
<keyword evidence="11" id="KW-1185">Reference proteome</keyword>
<feature type="transmembrane region" description="Helical" evidence="7">
    <location>
        <begin position="170"/>
        <end position="192"/>
    </location>
</feature>
<dbReference type="PANTHER" id="PTHR30353:SF0">
    <property type="entry name" value="TRANSMEMBRANE PROTEIN"/>
    <property type="match status" value="1"/>
</dbReference>
<feature type="transmembrane region" description="Helical" evidence="7">
    <location>
        <begin position="56"/>
        <end position="74"/>
    </location>
</feature>
<evidence type="ECO:0000256" key="1">
    <source>
        <dbReference type="ARBA" id="ARBA00004651"/>
    </source>
</evidence>
<evidence type="ECO:0000256" key="2">
    <source>
        <dbReference type="ARBA" id="ARBA00010792"/>
    </source>
</evidence>